<evidence type="ECO:0000256" key="8">
    <source>
        <dbReference type="SAM" id="Coils"/>
    </source>
</evidence>
<dbReference type="AlphaFoldDB" id="A0A1R4ABP4"/>
<feature type="region of interest" description="Disordered" evidence="9">
    <location>
        <begin position="48"/>
        <end position="101"/>
    </location>
</feature>
<comment type="similarity">
    <text evidence="2">Belongs to the pinin family.</text>
</comment>
<dbReference type="VEuPathDB" id="PiroplasmaDB:BMR1_03g02220"/>
<dbReference type="GeneID" id="24425086"/>
<keyword evidence="5" id="KW-0804">Transcription</keyword>
<dbReference type="InterPro" id="IPR006786">
    <property type="entry name" value="Pinin_SDK_MemA"/>
</dbReference>
<accession>A0A1R4ABP4</accession>
<dbReference type="GO" id="GO:0071013">
    <property type="term" value="C:catalytic step 2 spliceosome"/>
    <property type="evidence" value="ECO:0007669"/>
    <property type="project" value="TreeGrafter"/>
</dbReference>
<name>A0A1R4ABP4_BABMR</name>
<dbReference type="Proteomes" id="UP000002899">
    <property type="component" value="Chromosome III"/>
</dbReference>
<evidence type="ECO:0000313" key="11">
    <source>
        <dbReference type="EMBL" id="SJK86437.1"/>
    </source>
</evidence>
<keyword evidence="4" id="KW-0805">Transcription regulation</keyword>
<keyword evidence="6" id="KW-0508">mRNA splicing</keyword>
<sequence length="265" mass="30596">MDADLRHQIRSLVSARDKISDTLKRIKLQSKGIYITKGFRRSTHDGIVTGKGHYNNRDYGRRVSSHFNNQSSDYNSIHTDKKGETGLNPTSQVDDGDSMDTVEARPKLDNSLSQGQKRMLSVNILGYLRKAKNQLDFEGTTEKSKKQKEVENSVEDKIRIEKERIETEVAKELEEKKTQALTKLEEIQKQLDEKEDQLLKMKLIEHHKELSAYIQTRCNPPILWLPSKMNEVTSALLENSKQLQQAKIDQIEIRFSKPEDVEMEI</sequence>
<evidence type="ECO:0000313" key="12">
    <source>
        <dbReference type="Proteomes" id="UP000002899"/>
    </source>
</evidence>
<keyword evidence="8" id="KW-0175">Coiled coil</keyword>
<evidence type="ECO:0000259" key="10">
    <source>
        <dbReference type="Pfam" id="PF04696"/>
    </source>
</evidence>
<organism evidence="11 12">
    <name type="scientific">Babesia microti (strain RI)</name>
    <dbReference type="NCBI Taxonomy" id="1133968"/>
    <lineage>
        <taxon>Eukaryota</taxon>
        <taxon>Sar</taxon>
        <taxon>Alveolata</taxon>
        <taxon>Apicomplexa</taxon>
        <taxon>Aconoidasida</taxon>
        <taxon>Piroplasmida</taxon>
        <taxon>Babesiidae</taxon>
        <taxon>Babesia</taxon>
    </lineage>
</organism>
<evidence type="ECO:0000256" key="5">
    <source>
        <dbReference type="ARBA" id="ARBA00023163"/>
    </source>
</evidence>
<dbReference type="OrthoDB" id="330772at2759"/>
<reference evidence="11 12" key="2">
    <citation type="journal article" date="2013" name="PLoS ONE">
        <title>Whole genome mapping and re-organization of the nuclear and mitochondrial genomes of Babesia microti isolates.</title>
        <authorList>
            <person name="Cornillot E."/>
            <person name="Dassouli A."/>
            <person name="Garg A."/>
            <person name="Pachikara N."/>
            <person name="Randazzo S."/>
            <person name="Depoix D."/>
            <person name="Carcy B."/>
            <person name="Delbecq S."/>
            <person name="Frutos R."/>
            <person name="Silva J.C."/>
            <person name="Sutton R."/>
            <person name="Krause P.J."/>
            <person name="Mamoun C.B."/>
        </authorList>
    </citation>
    <scope>NUCLEOTIDE SEQUENCE [LARGE SCALE GENOMIC DNA]</scope>
    <source>
        <strain evidence="11 12">RI</strain>
    </source>
</reference>
<reference evidence="11 12" key="1">
    <citation type="journal article" date="2012" name="Nucleic Acids Res.">
        <title>Sequencing of the smallest Apicomplexan genome from the human pathogen Babesia microti.</title>
        <authorList>
            <person name="Cornillot E."/>
            <person name="Hadj-Kaddour K."/>
            <person name="Dassouli A."/>
            <person name="Noel B."/>
            <person name="Ranwez V."/>
            <person name="Vacherie B."/>
            <person name="Augagneur Y."/>
            <person name="Bres V."/>
            <person name="Duclos A."/>
            <person name="Randazzo S."/>
            <person name="Carcy B."/>
            <person name="Debierre-Grockiego F."/>
            <person name="Delbecq S."/>
            <person name="Moubri-Menage K."/>
            <person name="Shams-Eldin H."/>
            <person name="Usmani-Brown S."/>
            <person name="Bringaud F."/>
            <person name="Wincker P."/>
            <person name="Vivares C.P."/>
            <person name="Schwarz R.T."/>
            <person name="Schetters T.P."/>
            <person name="Krause P.J."/>
            <person name="Gorenflot A."/>
            <person name="Berry V."/>
            <person name="Barbe V."/>
            <person name="Ben Mamoun C."/>
        </authorList>
    </citation>
    <scope>NUCLEOTIDE SEQUENCE [LARGE SCALE GENOMIC DNA]</scope>
    <source>
        <strain evidence="11 12">RI</strain>
    </source>
</reference>
<dbReference type="KEGG" id="bmic:BMR1_03g02220"/>
<evidence type="ECO:0000256" key="9">
    <source>
        <dbReference type="SAM" id="MobiDB-lite"/>
    </source>
</evidence>
<evidence type="ECO:0000256" key="4">
    <source>
        <dbReference type="ARBA" id="ARBA00023015"/>
    </source>
</evidence>
<dbReference type="InterPro" id="IPR039853">
    <property type="entry name" value="Pinin"/>
</dbReference>
<dbReference type="Pfam" id="PF04696">
    <property type="entry name" value="Pinin_SDK_memA"/>
    <property type="match status" value="1"/>
</dbReference>
<dbReference type="EMBL" id="LN871598">
    <property type="protein sequence ID" value="SJK86437.1"/>
    <property type="molecule type" value="Genomic_DNA"/>
</dbReference>
<evidence type="ECO:0000256" key="3">
    <source>
        <dbReference type="ARBA" id="ARBA00022664"/>
    </source>
</evidence>
<dbReference type="GO" id="GO:0008380">
    <property type="term" value="P:RNA splicing"/>
    <property type="evidence" value="ECO:0007669"/>
    <property type="project" value="UniProtKB-KW"/>
</dbReference>
<evidence type="ECO:0000256" key="7">
    <source>
        <dbReference type="ARBA" id="ARBA00023242"/>
    </source>
</evidence>
<dbReference type="PANTHER" id="PTHR12707:SF0">
    <property type="entry name" value="PININ"/>
    <property type="match status" value="1"/>
</dbReference>
<reference evidence="11 12" key="3">
    <citation type="journal article" date="2016" name="Sci. Rep.">
        <title>Genome-wide diversity and gene expression profiling of Babesia microti isolates identify polymorphic genes that mediate host-pathogen interactions.</title>
        <authorList>
            <person name="Silva J.C."/>
            <person name="Cornillot E."/>
            <person name="McCracken C."/>
            <person name="Usmani-Brown S."/>
            <person name="Dwivedi A."/>
            <person name="Ifeonu O.O."/>
            <person name="Crabtree J."/>
            <person name="Gotia H.T."/>
            <person name="Virji A.Z."/>
            <person name="Reynes C."/>
            <person name="Colinge J."/>
            <person name="Kumar V."/>
            <person name="Lawres L."/>
            <person name="Pazzi J.E."/>
            <person name="Pablo J.V."/>
            <person name="Hung C."/>
            <person name="Brancato J."/>
            <person name="Kumari P."/>
            <person name="Orvis J."/>
            <person name="Tretina K."/>
            <person name="Chibucos M."/>
            <person name="Ott S."/>
            <person name="Sadzewicz L."/>
            <person name="Sengamalay N."/>
            <person name="Shetty A.C."/>
            <person name="Su Q."/>
            <person name="Tallon L."/>
            <person name="Fraser C.M."/>
            <person name="Frutos R."/>
            <person name="Molina D.M."/>
            <person name="Krause P.J."/>
            <person name="Ben Mamoun C."/>
        </authorList>
    </citation>
    <scope>NUCLEOTIDE SEQUENCE [LARGE SCALE GENOMIC DNA]</scope>
    <source>
        <strain evidence="11 12">RI</strain>
    </source>
</reference>
<feature type="domain" description="Pinin/SDK/MemA protein" evidence="10">
    <location>
        <begin position="117"/>
        <end position="242"/>
    </location>
</feature>
<evidence type="ECO:0000256" key="1">
    <source>
        <dbReference type="ARBA" id="ARBA00004123"/>
    </source>
</evidence>
<feature type="coiled-coil region" evidence="8">
    <location>
        <begin position="155"/>
        <end position="204"/>
    </location>
</feature>
<comment type="subcellular location">
    <subcellularLocation>
        <location evidence="1">Nucleus</location>
    </subcellularLocation>
</comment>
<evidence type="ECO:0000256" key="6">
    <source>
        <dbReference type="ARBA" id="ARBA00023187"/>
    </source>
</evidence>
<feature type="compositionally biased region" description="Polar residues" evidence="9">
    <location>
        <begin position="65"/>
        <end position="77"/>
    </location>
</feature>
<dbReference type="RefSeq" id="XP_021338594.1">
    <property type="nucleotide sequence ID" value="XM_021482027.1"/>
</dbReference>
<keyword evidence="7" id="KW-0539">Nucleus</keyword>
<keyword evidence="12" id="KW-1185">Reference proteome</keyword>
<dbReference type="PANTHER" id="PTHR12707">
    <property type="entry name" value="PINN"/>
    <property type="match status" value="1"/>
</dbReference>
<evidence type="ECO:0000256" key="2">
    <source>
        <dbReference type="ARBA" id="ARBA00010386"/>
    </source>
</evidence>
<keyword evidence="3" id="KW-0507">mRNA processing</keyword>
<dbReference type="GO" id="GO:0006397">
    <property type="term" value="P:mRNA processing"/>
    <property type="evidence" value="ECO:0007669"/>
    <property type="project" value="UniProtKB-KW"/>
</dbReference>
<proteinExistence type="inferred from homology"/>
<protein>
    <recommendedName>
        <fullName evidence="10">Pinin/SDK/MemA protein domain-containing protein</fullName>
    </recommendedName>
</protein>